<proteinExistence type="predicted"/>
<dbReference type="AlphaFoldDB" id="A0AAU7CB45"/>
<protein>
    <submittedName>
        <fullName evidence="1">Uncharacterized protein</fullName>
    </submittedName>
</protein>
<dbReference type="RefSeq" id="WP_406695201.1">
    <property type="nucleotide sequence ID" value="NZ_CP155447.1"/>
</dbReference>
<reference evidence="1" key="1">
    <citation type="submission" date="2024-05" db="EMBL/GenBank/DDBJ databases">
        <title>Planctomycetes of the genus Singulisphaera possess chitinolytic capabilities.</title>
        <authorList>
            <person name="Ivanova A."/>
        </authorList>
    </citation>
    <scope>NUCLEOTIDE SEQUENCE</scope>
    <source>
        <strain evidence="1">Ch08T</strain>
    </source>
</reference>
<organism evidence="1">
    <name type="scientific">Singulisphaera sp. Ch08</name>
    <dbReference type="NCBI Taxonomy" id="3120278"/>
    <lineage>
        <taxon>Bacteria</taxon>
        <taxon>Pseudomonadati</taxon>
        <taxon>Planctomycetota</taxon>
        <taxon>Planctomycetia</taxon>
        <taxon>Isosphaerales</taxon>
        <taxon>Isosphaeraceae</taxon>
        <taxon>Singulisphaera</taxon>
    </lineage>
</organism>
<dbReference type="EMBL" id="CP155447">
    <property type="protein sequence ID" value="XBH02459.1"/>
    <property type="molecule type" value="Genomic_DNA"/>
</dbReference>
<gene>
    <name evidence="1" type="ORF">V5E97_29610</name>
</gene>
<evidence type="ECO:0000313" key="1">
    <source>
        <dbReference type="EMBL" id="XBH02459.1"/>
    </source>
</evidence>
<accession>A0AAU7CB45</accession>
<name>A0AAU7CB45_9BACT</name>
<sequence>MALRGWSDVVRYGVPGLLLGLAVMGGFGNVRGPSALADGLPGAERSRMAAAAGNDASGTIAFSTSSNGGTSQFLYLIDTKAHAFAIYRIDPSNPKGAVQLAGCRQYQWDMKLSQYNNAEPDVASVESMIKTLGQPTR</sequence>